<dbReference type="PANTHER" id="PTHR42769:SF3">
    <property type="entry name" value="SUPEROXIDE DISMUTASE [FE] 2, CHLOROPLASTIC"/>
    <property type="match status" value="1"/>
</dbReference>
<keyword evidence="7" id="KW-0479">Metal-binding</keyword>
<gene>
    <name evidence="14" type="primary">Fesod</name>
</gene>
<evidence type="ECO:0000256" key="10">
    <source>
        <dbReference type="ARBA" id="ARBA00049204"/>
    </source>
</evidence>
<comment type="catalytic activity">
    <reaction evidence="10">
        <text>2 superoxide + 2 H(+) = H2O2 + O2</text>
        <dbReference type="Rhea" id="RHEA:20696"/>
        <dbReference type="ChEBI" id="CHEBI:15378"/>
        <dbReference type="ChEBI" id="CHEBI:15379"/>
        <dbReference type="ChEBI" id="CHEBI:16240"/>
        <dbReference type="ChEBI" id="CHEBI:18421"/>
        <dbReference type="EC" id="1.15.1.1"/>
    </reaction>
</comment>
<accession>O82583</accession>
<reference evidence="14" key="1">
    <citation type="submission" date="1998-09" db="EMBL/GenBank/DDBJ databases">
        <title>Expression of superoxide dismutases during senescence and regreening of Zantedeschia aethiopica spathe.</title>
        <authorList>
            <person name="Lino-Neto T."/>
            <person name="Tavares R.M."/>
            <person name="Palme K."/>
            <person name="Pais M.S.S."/>
        </authorList>
    </citation>
    <scope>NUCLEOTIDE SEQUENCE</scope>
    <source>
        <tissue evidence="14">Young leaf</tissue>
    </source>
</reference>
<evidence type="ECO:0000256" key="3">
    <source>
        <dbReference type="ARBA" id="ARBA00008714"/>
    </source>
</evidence>
<keyword evidence="9" id="KW-0408">Iron</keyword>
<dbReference type="EC" id="1.15.1.1" evidence="4"/>
<evidence type="ECO:0000256" key="11">
    <source>
        <dbReference type="SAM" id="MobiDB-lite"/>
    </source>
</evidence>
<dbReference type="PRINTS" id="PR01703">
    <property type="entry name" value="MNSODISMTASE"/>
</dbReference>
<dbReference type="Gene3D" id="3.55.40.20">
    <property type="entry name" value="Iron/manganese superoxide dismutase, C-terminal domain"/>
    <property type="match status" value="1"/>
</dbReference>
<feature type="compositionally biased region" description="Basic and acidic residues" evidence="11">
    <location>
        <begin position="268"/>
        <end position="281"/>
    </location>
</feature>
<dbReference type="SMR" id="O82583"/>
<evidence type="ECO:0000256" key="6">
    <source>
        <dbReference type="ARBA" id="ARBA00022640"/>
    </source>
</evidence>
<dbReference type="GO" id="GO:0042644">
    <property type="term" value="C:chloroplast nucleoid"/>
    <property type="evidence" value="ECO:0007669"/>
    <property type="project" value="TreeGrafter"/>
</dbReference>
<dbReference type="FunFam" id="1.10.287.990:FF:000002">
    <property type="entry name" value="Superoxide dismutase"/>
    <property type="match status" value="1"/>
</dbReference>
<protein>
    <recommendedName>
        <fullName evidence="4">superoxide dismutase</fullName>
        <ecNumber evidence="4">1.15.1.1</ecNumber>
    </recommendedName>
</protein>
<dbReference type="PANTHER" id="PTHR42769">
    <property type="entry name" value="SUPEROXIDE DISMUTASE"/>
    <property type="match status" value="1"/>
</dbReference>
<dbReference type="GO" id="GO:0004784">
    <property type="term" value="F:superoxide dismutase activity"/>
    <property type="evidence" value="ECO:0007669"/>
    <property type="project" value="UniProtKB-EC"/>
</dbReference>
<dbReference type="PROSITE" id="PS00088">
    <property type="entry name" value="SOD_MN"/>
    <property type="match status" value="1"/>
</dbReference>
<dbReference type="SUPFAM" id="SSF54719">
    <property type="entry name" value="Fe,Mn superoxide dismutase (SOD), C-terminal domain"/>
    <property type="match status" value="1"/>
</dbReference>
<evidence type="ECO:0000256" key="1">
    <source>
        <dbReference type="ARBA" id="ARBA00001962"/>
    </source>
</evidence>
<dbReference type="FunFam" id="3.55.40.20:FF:000005">
    <property type="entry name" value="Superoxide dismutase"/>
    <property type="match status" value="1"/>
</dbReference>
<feature type="domain" description="Manganese/iron superoxide dismutase C-terminal" evidence="13">
    <location>
        <begin position="140"/>
        <end position="254"/>
    </location>
</feature>
<evidence type="ECO:0000256" key="7">
    <source>
        <dbReference type="ARBA" id="ARBA00022723"/>
    </source>
</evidence>
<evidence type="ECO:0000256" key="5">
    <source>
        <dbReference type="ARBA" id="ARBA00022528"/>
    </source>
</evidence>
<dbReference type="GO" id="GO:0009416">
    <property type="term" value="P:response to light stimulus"/>
    <property type="evidence" value="ECO:0007669"/>
    <property type="project" value="UniProtKB-ARBA"/>
</dbReference>
<proteinExistence type="evidence at transcript level"/>
<dbReference type="Pfam" id="PF02777">
    <property type="entry name" value="Sod_Fe_C"/>
    <property type="match status" value="1"/>
</dbReference>
<feature type="compositionally biased region" description="Basic and acidic residues" evidence="11">
    <location>
        <begin position="290"/>
        <end position="299"/>
    </location>
</feature>
<dbReference type="InterPro" id="IPR036324">
    <property type="entry name" value="Mn/Fe_SOD_N_sf"/>
</dbReference>
<dbReference type="GO" id="GO:0046872">
    <property type="term" value="F:metal ion binding"/>
    <property type="evidence" value="ECO:0007669"/>
    <property type="project" value="UniProtKB-KW"/>
</dbReference>
<dbReference type="EMBL" id="AF094831">
    <property type="protein sequence ID" value="AAC63378.1"/>
    <property type="molecule type" value="mRNA"/>
</dbReference>
<keyword evidence="8 14" id="KW-0560">Oxidoreductase</keyword>
<comment type="subcellular location">
    <subcellularLocation>
        <location evidence="2">Plastid</location>
        <location evidence="2">Chloroplast</location>
    </subcellularLocation>
</comment>
<organism evidence="14">
    <name type="scientific">Zantedeschia aethiopica</name>
    <name type="common">White calla lily</name>
    <name type="synonym">Calla aethiopica</name>
    <dbReference type="NCBI Taxonomy" id="69721"/>
    <lineage>
        <taxon>Eukaryota</taxon>
        <taxon>Viridiplantae</taxon>
        <taxon>Streptophyta</taxon>
        <taxon>Embryophyta</taxon>
        <taxon>Tracheophyta</taxon>
        <taxon>Spermatophyta</taxon>
        <taxon>Magnoliopsida</taxon>
        <taxon>Liliopsida</taxon>
        <taxon>Araceae</taxon>
        <taxon>Philodendroideae</taxon>
        <taxon>Zantedeschieae</taxon>
        <taxon>Zantedeschia</taxon>
    </lineage>
</organism>
<evidence type="ECO:0000259" key="13">
    <source>
        <dbReference type="Pfam" id="PF02777"/>
    </source>
</evidence>
<dbReference type="InterPro" id="IPR001189">
    <property type="entry name" value="Mn/Fe_SOD"/>
</dbReference>
<dbReference type="InterPro" id="IPR019832">
    <property type="entry name" value="Mn/Fe_SOD_C"/>
</dbReference>
<evidence type="ECO:0000259" key="12">
    <source>
        <dbReference type="Pfam" id="PF00081"/>
    </source>
</evidence>
<dbReference type="InterPro" id="IPR019831">
    <property type="entry name" value="Mn/Fe_SOD_N"/>
</dbReference>
<feature type="domain" description="Manganese/iron superoxide dismutase N-terminal" evidence="12">
    <location>
        <begin position="47"/>
        <end position="130"/>
    </location>
</feature>
<dbReference type="Gene3D" id="1.10.287.990">
    <property type="entry name" value="Fe,Mn superoxide dismutase (SOD) domain"/>
    <property type="match status" value="1"/>
</dbReference>
<comment type="similarity">
    <text evidence="3">Belongs to the iron/manganese superoxide dismutase family.</text>
</comment>
<evidence type="ECO:0000256" key="9">
    <source>
        <dbReference type="ARBA" id="ARBA00023004"/>
    </source>
</evidence>
<feature type="region of interest" description="Disordered" evidence="11">
    <location>
        <begin position="262"/>
        <end position="309"/>
    </location>
</feature>
<dbReference type="AlphaFoldDB" id="O82583"/>
<keyword evidence="6" id="KW-0934">Plastid</keyword>
<comment type="cofactor">
    <cofactor evidence="1">
        <name>Fe cation</name>
        <dbReference type="ChEBI" id="CHEBI:24875"/>
    </cofactor>
</comment>
<dbReference type="SUPFAM" id="SSF46609">
    <property type="entry name" value="Fe,Mn superoxide dismutase (SOD), N-terminal domain"/>
    <property type="match status" value="1"/>
</dbReference>
<dbReference type="InterPro" id="IPR036314">
    <property type="entry name" value="SOD_C_sf"/>
</dbReference>
<name>O82583_ZANAE</name>
<dbReference type="Pfam" id="PF00081">
    <property type="entry name" value="Sod_Fe_N"/>
    <property type="match status" value="1"/>
</dbReference>
<evidence type="ECO:0000256" key="2">
    <source>
        <dbReference type="ARBA" id="ARBA00004229"/>
    </source>
</evidence>
<sequence>MAGLAVLPSTSALPLPFPGCSRRAGSLRRIAPKVGRSGPLTIVAQLELKPPPYSLNALEPYMSQETLEFHWGKHHRGYVDGLNRQILGTELAGLSLEEIVIKSYNEGDLLPTFNNAAQIWNHDFFWQSMKPDGGGKPFGVLMELIERDFGSFEGMMAQFKNAALTQFGSGWAWLVYKANRLDVGNAVNPCPTEKDYKLIIEKTPNAVNPLIWDYNPILVVDVWEHAYYLDYQNRRPDFVSTFMDKLISWEAASARLEAAMAQAAEAQAAERAREEEERRKEEEEDEETRDDGGDMKMYVDSDDDGLEDE</sequence>
<evidence type="ECO:0000256" key="4">
    <source>
        <dbReference type="ARBA" id="ARBA00012682"/>
    </source>
</evidence>
<dbReference type="InterPro" id="IPR019833">
    <property type="entry name" value="Mn/Fe_SOD_BS"/>
</dbReference>
<evidence type="ECO:0000256" key="8">
    <source>
        <dbReference type="ARBA" id="ARBA00023002"/>
    </source>
</evidence>
<keyword evidence="5" id="KW-0150">Chloroplast</keyword>
<feature type="compositionally biased region" description="Acidic residues" evidence="11">
    <location>
        <begin position="300"/>
        <end position="309"/>
    </location>
</feature>
<evidence type="ECO:0000313" key="14">
    <source>
        <dbReference type="EMBL" id="AAC63378.1"/>
    </source>
</evidence>